<dbReference type="InterPro" id="IPR020904">
    <property type="entry name" value="Sc_DH/Rdtase_CS"/>
</dbReference>
<dbReference type="PANTHER" id="PTHR42879:SF2">
    <property type="entry name" value="3-OXOACYL-[ACYL-CARRIER-PROTEIN] REDUCTASE FABG"/>
    <property type="match status" value="1"/>
</dbReference>
<dbReference type="Proteomes" id="UP000295066">
    <property type="component" value="Unassembled WGS sequence"/>
</dbReference>
<name>A0A4R8MC63_9BACT</name>
<comment type="caution">
    <text evidence="8">The sequence shown here is derived from an EMBL/GenBank/DDBJ whole genome shotgun (WGS) entry which is preliminary data.</text>
</comment>
<keyword evidence="6" id="KW-0275">Fatty acid biosynthesis</keyword>
<comment type="similarity">
    <text evidence="1 6">Belongs to the short-chain dehydrogenases/reductases (SDR) family.</text>
</comment>
<dbReference type="InterPro" id="IPR057326">
    <property type="entry name" value="KR_dom"/>
</dbReference>
<dbReference type="PANTHER" id="PTHR42879">
    <property type="entry name" value="3-OXOACYL-(ACYL-CARRIER-PROTEIN) REDUCTASE"/>
    <property type="match status" value="1"/>
</dbReference>
<evidence type="ECO:0000256" key="1">
    <source>
        <dbReference type="ARBA" id="ARBA00006484"/>
    </source>
</evidence>
<evidence type="ECO:0000256" key="4">
    <source>
        <dbReference type="PIRSR" id="PIRSR611284-1"/>
    </source>
</evidence>
<evidence type="ECO:0000313" key="9">
    <source>
        <dbReference type="Proteomes" id="UP000295066"/>
    </source>
</evidence>
<dbReference type="Gene3D" id="3.40.50.720">
    <property type="entry name" value="NAD(P)-binding Rossmann-like Domain"/>
    <property type="match status" value="1"/>
</dbReference>
<dbReference type="NCBIfam" id="NF005559">
    <property type="entry name" value="PRK07231.1"/>
    <property type="match status" value="1"/>
</dbReference>
<dbReference type="AlphaFoldDB" id="A0A4R8MC63"/>
<dbReference type="FunFam" id="3.40.50.720:FF:000115">
    <property type="entry name" value="3-oxoacyl-[acyl-carrier-protein] reductase FabG"/>
    <property type="match status" value="1"/>
</dbReference>
<keyword evidence="3 6" id="KW-0560">Oxidoreductase</keyword>
<gene>
    <name evidence="8" type="ORF">C8D99_10425</name>
</gene>
<feature type="binding site" evidence="5">
    <location>
        <begin position="154"/>
        <end position="158"/>
    </location>
    <ligand>
        <name>NADP(+)</name>
        <dbReference type="ChEBI" id="CHEBI:58349"/>
    </ligand>
</feature>
<dbReference type="EMBL" id="SORI01000004">
    <property type="protein sequence ID" value="TDY61787.1"/>
    <property type="molecule type" value="Genomic_DNA"/>
</dbReference>
<comment type="function">
    <text evidence="6">Catalyzes the NADPH-dependent reduction of beta-ketoacyl-ACP substrates to beta-hydroxyacyl-ACP products, the first reductive step in the elongation cycle of fatty acid biosynthesis.</text>
</comment>
<evidence type="ECO:0000256" key="6">
    <source>
        <dbReference type="RuleBase" id="RU366074"/>
    </source>
</evidence>
<dbReference type="InterPro" id="IPR011284">
    <property type="entry name" value="3oxo_ACP_reduc"/>
</dbReference>
<dbReference type="InterPro" id="IPR050259">
    <property type="entry name" value="SDR"/>
</dbReference>
<evidence type="ECO:0000313" key="8">
    <source>
        <dbReference type="EMBL" id="TDY61787.1"/>
    </source>
</evidence>
<dbReference type="GO" id="GO:0051287">
    <property type="term" value="F:NAD binding"/>
    <property type="evidence" value="ECO:0007669"/>
    <property type="project" value="UniProtKB-UniRule"/>
</dbReference>
<keyword evidence="6" id="KW-0444">Lipid biosynthesis</keyword>
<dbReference type="SMART" id="SM00822">
    <property type="entry name" value="PKS_KR"/>
    <property type="match status" value="1"/>
</dbReference>
<dbReference type="RefSeq" id="WP_133956755.1">
    <property type="nucleotide sequence ID" value="NZ_SORI01000004.1"/>
</dbReference>
<dbReference type="InterPro" id="IPR036291">
    <property type="entry name" value="NAD(P)-bd_dom_sf"/>
</dbReference>
<proteinExistence type="inferred from homology"/>
<feature type="binding site" evidence="5">
    <location>
        <position position="89"/>
    </location>
    <ligand>
        <name>NADP(+)</name>
        <dbReference type="ChEBI" id="CHEBI:58349"/>
    </ligand>
</feature>
<sequence>MTDARTALVTGAGKGIGRAVALRLAGMGFLVAVNYNRSEEQAKEVCRMISDSGGTAFPFRGDVSSGSDVKKLFSEVEKKLSPVSVLVNNAGITKDGLLMRMPAEDWDSVLTANLSSVYHCTREAIRGMVRAKWGRIINISSVVALIGNPGQANYCASKAGIIGFTKAVAREYAGKGITVNALAPGFISTEMTDALPDAARTALLQQVPAGRSGTPEDVAAAAAFLASGDASYITGQVIAVDGGMTMC</sequence>
<evidence type="ECO:0000256" key="5">
    <source>
        <dbReference type="PIRSR" id="PIRSR611284-2"/>
    </source>
</evidence>
<organism evidence="8 9">
    <name type="scientific">Aminivibrio pyruvatiphilus</name>
    <dbReference type="NCBI Taxonomy" id="1005740"/>
    <lineage>
        <taxon>Bacteria</taxon>
        <taxon>Thermotogati</taxon>
        <taxon>Synergistota</taxon>
        <taxon>Synergistia</taxon>
        <taxon>Synergistales</taxon>
        <taxon>Aminobacteriaceae</taxon>
        <taxon>Aminivibrio</taxon>
    </lineage>
</organism>
<protein>
    <recommendedName>
        <fullName evidence="6">3-oxoacyl-[acyl-carrier-protein] reductase</fullName>
        <ecNumber evidence="6">1.1.1.100</ecNumber>
    </recommendedName>
</protein>
<comment type="pathway">
    <text evidence="6">Lipid metabolism; fatty acid biosynthesis.</text>
</comment>
<dbReference type="PRINTS" id="PR00080">
    <property type="entry name" value="SDRFAMILY"/>
</dbReference>
<dbReference type="PRINTS" id="PR00081">
    <property type="entry name" value="GDHRDH"/>
</dbReference>
<feature type="domain" description="Ketoreductase" evidence="7">
    <location>
        <begin position="5"/>
        <end position="185"/>
    </location>
</feature>
<dbReference type="CDD" id="cd05333">
    <property type="entry name" value="BKR_SDR_c"/>
    <property type="match status" value="1"/>
</dbReference>
<reference evidence="8 9" key="1">
    <citation type="submission" date="2019-03" db="EMBL/GenBank/DDBJ databases">
        <title>Genomic Encyclopedia of Type Strains, Phase IV (KMG-IV): sequencing the most valuable type-strain genomes for metagenomic binning, comparative biology and taxonomic classification.</title>
        <authorList>
            <person name="Goeker M."/>
        </authorList>
    </citation>
    <scope>NUCLEOTIDE SEQUENCE [LARGE SCALE GENOMIC DNA]</scope>
    <source>
        <strain evidence="8 9">DSM 25964</strain>
    </source>
</reference>
<dbReference type="PROSITE" id="PS00061">
    <property type="entry name" value="ADH_SHORT"/>
    <property type="match status" value="1"/>
</dbReference>
<comment type="subunit">
    <text evidence="6">Homotetramer.</text>
</comment>
<dbReference type="OrthoDB" id="9803333at2"/>
<evidence type="ECO:0000256" key="2">
    <source>
        <dbReference type="ARBA" id="ARBA00022857"/>
    </source>
</evidence>
<keyword evidence="2 5" id="KW-0521">NADP</keyword>
<dbReference type="EC" id="1.1.1.100" evidence="6"/>
<evidence type="ECO:0000259" key="7">
    <source>
        <dbReference type="SMART" id="SM00822"/>
    </source>
</evidence>
<dbReference type="NCBIfam" id="NF009466">
    <property type="entry name" value="PRK12826.1-2"/>
    <property type="match status" value="1"/>
</dbReference>
<dbReference type="InterPro" id="IPR002347">
    <property type="entry name" value="SDR_fam"/>
</dbReference>
<dbReference type="Pfam" id="PF13561">
    <property type="entry name" value="adh_short_C2"/>
    <property type="match status" value="1"/>
</dbReference>
<accession>A0A4R8MC63</accession>
<dbReference type="UniPathway" id="UPA00094"/>
<keyword evidence="6" id="KW-0443">Lipid metabolism</keyword>
<dbReference type="GO" id="GO:0006633">
    <property type="term" value="P:fatty acid biosynthetic process"/>
    <property type="evidence" value="ECO:0007669"/>
    <property type="project" value="UniProtKB-UniPathway"/>
</dbReference>
<keyword evidence="9" id="KW-1185">Reference proteome</keyword>
<keyword evidence="6" id="KW-0276">Fatty acid metabolism</keyword>
<dbReference type="NCBIfam" id="TIGR01830">
    <property type="entry name" value="3oxo_ACP_reduc"/>
    <property type="match status" value="1"/>
</dbReference>
<dbReference type="GO" id="GO:0004316">
    <property type="term" value="F:3-oxoacyl-[acyl-carrier-protein] reductase (NADPH) activity"/>
    <property type="evidence" value="ECO:0007669"/>
    <property type="project" value="UniProtKB-UniRule"/>
</dbReference>
<evidence type="ECO:0000256" key="3">
    <source>
        <dbReference type="ARBA" id="ARBA00023002"/>
    </source>
</evidence>
<comment type="catalytic activity">
    <reaction evidence="6">
        <text>a (3R)-hydroxyacyl-[ACP] + NADP(+) = a 3-oxoacyl-[ACP] + NADPH + H(+)</text>
        <dbReference type="Rhea" id="RHEA:17397"/>
        <dbReference type="Rhea" id="RHEA-COMP:9916"/>
        <dbReference type="Rhea" id="RHEA-COMP:9945"/>
        <dbReference type="ChEBI" id="CHEBI:15378"/>
        <dbReference type="ChEBI" id="CHEBI:57783"/>
        <dbReference type="ChEBI" id="CHEBI:58349"/>
        <dbReference type="ChEBI" id="CHEBI:78776"/>
        <dbReference type="ChEBI" id="CHEBI:78827"/>
        <dbReference type="EC" id="1.1.1.100"/>
    </reaction>
</comment>
<dbReference type="SUPFAM" id="SSF51735">
    <property type="entry name" value="NAD(P)-binding Rossmann-fold domains"/>
    <property type="match status" value="1"/>
</dbReference>
<feature type="active site" description="Proton acceptor" evidence="4">
    <location>
        <position position="154"/>
    </location>
</feature>
<feature type="binding site" evidence="5">
    <location>
        <position position="187"/>
    </location>
    <ligand>
        <name>NADP(+)</name>
        <dbReference type="ChEBI" id="CHEBI:58349"/>
    </ligand>
</feature>